<keyword evidence="1" id="KW-0812">Transmembrane</keyword>
<dbReference type="EMBL" id="JBHLZU010000015">
    <property type="protein sequence ID" value="MFB9905883.1"/>
    <property type="molecule type" value="Genomic_DNA"/>
</dbReference>
<dbReference type="Proteomes" id="UP001589693">
    <property type="component" value="Unassembled WGS sequence"/>
</dbReference>
<evidence type="ECO:0000313" key="2">
    <source>
        <dbReference type="EMBL" id="MFB9905883.1"/>
    </source>
</evidence>
<evidence type="ECO:0000313" key="3">
    <source>
        <dbReference type="Proteomes" id="UP001589693"/>
    </source>
</evidence>
<organism evidence="2 3">
    <name type="scientific">Allokutzneria oryzae</name>
    <dbReference type="NCBI Taxonomy" id="1378989"/>
    <lineage>
        <taxon>Bacteria</taxon>
        <taxon>Bacillati</taxon>
        <taxon>Actinomycetota</taxon>
        <taxon>Actinomycetes</taxon>
        <taxon>Pseudonocardiales</taxon>
        <taxon>Pseudonocardiaceae</taxon>
        <taxon>Allokutzneria</taxon>
    </lineage>
</organism>
<name>A0ABV5ZYD6_9PSEU</name>
<keyword evidence="3" id="KW-1185">Reference proteome</keyword>
<comment type="caution">
    <text evidence="2">The sequence shown here is derived from an EMBL/GenBank/DDBJ whole genome shotgun (WGS) entry which is preliminary data.</text>
</comment>
<protein>
    <submittedName>
        <fullName evidence="2">Uncharacterized protein</fullName>
    </submittedName>
</protein>
<gene>
    <name evidence="2" type="ORF">ACFFQA_18260</name>
</gene>
<dbReference type="RefSeq" id="WP_377853315.1">
    <property type="nucleotide sequence ID" value="NZ_JBHLZU010000015.1"/>
</dbReference>
<evidence type="ECO:0000256" key="1">
    <source>
        <dbReference type="SAM" id="Phobius"/>
    </source>
</evidence>
<reference evidence="2 3" key="1">
    <citation type="submission" date="2024-09" db="EMBL/GenBank/DDBJ databases">
        <authorList>
            <person name="Sun Q."/>
            <person name="Mori K."/>
        </authorList>
    </citation>
    <scope>NUCLEOTIDE SEQUENCE [LARGE SCALE GENOMIC DNA]</scope>
    <source>
        <strain evidence="2 3">TBRC 7907</strain>
    </source>
</reference>
<feature type="transmembrane region" description="Helical" evidence="1">
    <location>
        <begin position="42"/>
        <end position="66"/>
    </location>
</feature>
<accession>A0ABV5ZYD6</accession>
<sequence length="472" mass="50605">MTPDTELLERSLRHAVSDVDTREGFAERVLKGGRRRRLRRRVGVVTAATVFTAVVGGITASTPAWLASDDQLPPAVDSRMHSPTGGDLADDTAFLQRVGQTWTAEVSSHLSGGTTGEQCTRVEGKPRVFWAGHTPAGAAAVVMQAARLVQAKGCPFPERELTAIGLVGVDAYSGHRFRVLAASTSGGPGSPVGREAFAFGPDERTLLVLENSRAKAYSTAPIIDESGKVERKYERLDYRDGVALAQLPQKGYDESNVVLIGDGDKRGPSPLWEVAVAPHDVFWANGGKPEANGKGITYRTWPYKDWTLEKLGNNATQAWFRGVERTGFDDPARTDVRVVQRDFEVTGGWRIHLPLPGNKYVLVGERITGGGDIGHAYAVVGSGAPGDLAEDKTLPDTVVHATFDKTSALPIRIRLPGDLGWVIGSPGASLSWWTGSGDWTALDEDAAVIPANATEVHVMPPGGHRETVRLAP</sequence>
<proteinExistence type="predicted"/>
<keyword evidence="1" id="KW-1133">Transmembrane helix</keyword>
<keyword evidence="1" id="KW-0472">Membrane</keyword>